<feature type="region of interest" description="Disordered" evidence="1">
    <location>
        <begin position="109"/>
        <end position="140"/>
    </location>
</feature>
<protein>
    <submittedName>
        <fullName evidence="2">Uncharacterized protein</fullName>
    </submittedName>
</protein>
<dbReference type="Proteomes" id="UP000008311">
    <property type="component" value="Unassembled WGS sequence"/>
</dbReference>
<keyword evidence="3" id="KW-1185">Reference proteome</keyword>
<dbReference type="AlphaFoldDB" id="B9TC67"/>
<gene>
    <name evidence="2" type="ORF">RCOM_0332350</name>
</gene>
<reference evidence="3" key="1">
    <citation type="journal article" date="2010" name="Nat. Biotechnol.">
        <title>Draft genome sequence of the oilseed species Ricinus communis.</title>
        <authorList>
            <person name="Chan A.P."/>
            <person name="Crabtree J."/>
            <person name="Zhao Q."/>
            <person name="Lorenzi H."/>
            <person name="Orvis J."/>
            <person name="Puiu D."/>
            <person name="Melake-Berhan A."/>
            <person name="Jones K.M."/>
            <person name="Redman J."/>
            <person name="Chen G."/>
            <person name="Cahoon E.B."/>
            <person name="Gedil M."/>
            <person name="Stanke M."/>
            <person name="Haas B.J."/>
            <person name="Wortman J.R."/>
            <person name="Fraser-Liggett C.M."/>
            <person name="Ravel J."/>
            <person name="Rabinowicz P.D."/>
        </authorList>
    </citation>
    <scope>NUCLEOTIDE SEQUENCE [LARGE SCALE GENOMIC DNA]</scope>
    <source>
        <strain evidence="3">cv. Hale</strain>
    </source>
</reference>
<name>B9TC67_RICCO</name>
<evidence type="ECO:0000313" key="3">
    <source>
        <dbReference type="Proteomes" id="UP000008311"/>
    </source>
</evidence>
<accession>B9TC67</accession>
<evidence type="ECO:0000313" key="2">
    <source>
        <dbReference type="EMBL" id="EEF26549.1"/>
    </source>
</evidence>
<proteinExistence type="predicted"/>
<feature type="non-terminal residue" evidence="2">
    <location>
        <position position="210"/>
    </location>
</feature>
<evidence type="ECO:0000256" key="1">
    <source>
        <dbReference type="SAM" id="MobiDB-lite"/>
    </source>
</evidence>
<organism evidence="2 3">
    <name type="scientific">Ricinus communis</name>
    <name type="common">Castor bean</name>
    <dbReference type="NCBI Taxonomy" id="3988"/>
    <lineage>
        <taxon>Eukaryota</taxon>
        <taxon>Viridiplantae</taxon>
        <taxon>Streptophyta</taxon>
        <taxon>Embryophyta</taxon>
        <taxon>Tracheophyta</taxon>
        <taxon>Spermatophyta</taxon>
        <taxon>Magnoliopsida</taxon>
        <taxon>eudicotyledons</taxon>
        <taxon>Gunneridae</taxon>
        <taxon>Pentapetalae</taxon>
        <taxon>rosids</taxon>
        <taxon>fabids</taxon>
        <taxon>Malpighiales</taxon>
        <taxon>Euphorbiaceae</taxon>
        <taxon>Acalyphoideae</taxon>
        <taxon>Acalypheae</taxon>
        <taxon>Ricinus</taxon>
    </lineage>
</organism>
<dbReference type="InParanoid" id="B9TC67"/>
<sequence>MRRVRCGNVVPVGRVMTEVRAGHIRPRPRPRTRVELHVPAALAGAIALPGLDSPATTLDTRAGIAAIACPVAGAMQYLLTLRSRDRATLARPRQAMEMAERGRVREGRITQGPPCTLAQQPGRRHEARRRPAARREPVEAQLQAAPRLRLRQRREFAFAPRVHIAQEARTQAAAARLRVEMAVAMQRQLVAPFQRHVQTGFHRGRLLGTE</sequence>
<dbReference type="EMBL" id="EQ977049">
    <property type="protein sequence ID" value="EEF26549.1"/>
    <property type="molecule type" value="Genomic_DNA"/>
</dbReference>